<proteinExistence type="predicted"/>
<evidence type="ECO:0000313" key="2">
    <source>
        <dbReference type="EMBL" id="KAF7997481.1"/>
    </source>
</evidence>
<dbReference type="AlphaFoldDB" id="A0A834Y2M1"/>
<dbReference type="Proteomes" id="UP000639338">
    <property type="component" value="Unassembled WGS sequence"/>
</dbReference>
<comment type="caution">
    <text evidence="2">The sequence shown here is derived from an EMBL/GenBank/DDBJ whole genome shotgun (WGS) entry which is preliminary data.</text>
</comment>
<keyword evidence="3" id="KW-1185">Reference proteome</keyword>
<feature type="region of interest" description="Disordered" evidence="1">
    <location>
        <begin position="55"/>
        <end position="79"/>
    </location>
</feature>
<reference evidence="2 3" key="1">
    <citation type="submission" date="2020-08" db="EMBL/GenBank/DDBJ databases">
        <title>Aphidius gifuensis genome sequencing and assembly.</title>
        <authorList>
            <person name="Du Z."/>
        </authorList>
    </citation>
    <scope>NUCLEOTIDE SEQUENCE [LARGE SCALE GENOMIC DNA]</scope>
    <source>
        <strain evidence="2">YNYX2018</strain>
        <tissue evidence="2">Adults</tissue>
    </source>
</reference>
<name>A0A834Y2M1_APHGI</name>
<sequence length="338" mass="39716">MGIFSDEDKSLKWIVSRIEDEEVMAVLQNHSNNDTNKNLRSSLDRIEVMKDDTITGDFDVEQTGSVSEDNNAEEEERTDSQVFEILQDKEIEVNQDKNDIEDFEFEPIVSVCQDDNIEEEKRDGQKLRVARKTDKKINEKQRKRLSDEYQRASDSEKSILEQDIDSERVVTRKYLEEELGALGRVIVERITEELDAKISSNRSESIRTTTNVSEFDQNIVDNQIIIDGISINSHCWYLAANAKTMRKRANHIMRGCWTEEERNILVLRRNKRYDDGRVVKSRELENIKTLCLNLQSAKKLKYKKGKHNIEANLRDWLKDFLKNDRYRRSQLVYNDEDL</sequence>
<evidence type="ECO:0000313" key="3">
    <source>
        <dbReference type="Proteomes" id="UP000639338"/>
    </source>
</evidence>
<accession>A0A834Y2M1</accession>
<evidence type="ECO:0000256" key="1">
    <source>
        <dbReference type="SAM" id="MobiDB-lite"/>
    </source>
</evidence>
<gene>
    <name evidence="2" type="ORF">HCN44_006052</name>
</gene>
<dbReference type="OrthoDB" id="10520635at2759"/>
<organism evidence="2 3">
    <name type="scientific">Aphidius gifuensis</name>
    <name type="common">Parasitoid wasp</name>
    <dbReference type="NCBI Taxonomy" id="684658"/>
    <lineage>
        <taxon>Eukaryota</taxon>
        <taxon>Metazoa</taxon>
        <taxon>Ecdysozoa</taxon>
        <taxon>Arthropoda</taxon>
        <taxon>Hexapoda</taxon>
        <taxon>Insecta</taxon>
        <taxon>Pterygota</taxon>
        <taxon>Neoptera</taxon>
        <taxon>Endopterygota</taxon>
        <taxon>Hymenoptera</taxon>
        <taxon>Apocrita</taxon>
        <taxon>Ichneumonoidea</taxon>
        <taxon>Braconidae</taxon>
        <taxon>Aphidiinae</taxon>
        <taxon>Aphidius</taxon>
    </lineage>
</organism>
<protein>
    <submittedName>
        <fullName evidence="2">Uncharacterized protein</fullName>
    </submittedName>
</protein>
<dbReference type="EMBL" id="JACMRX010000001">
    <property type="protein sequence ID" value="KAF7997481.1"/>
    <property type="molecule type" value="Genomic_DNA"/>
</dbReference>